<dbReference type="STRING" id="295108.HT99x_00982"/>
<reference evidence="4" key="2">
    <citation type="journal article" date="2016" name="Genome Announc.">
        <title>Draft Genome Sequences of Two Novel Amoeba-Resistant Intranuclear Bacteria, 'Candidatus Berkiella cookevillensis' and 'Candidatus Berkiella aquae'.</title>
        <authorList>
            <person name="Mehari Y.T."/>
            <person name="Arivett B.A."/>
            <person name="Farone A.L."/>
            <person name="Gunderson J.H."/>
            <person name="Farone M.B."/>
        </authorList>
    </citation>
    <scope>NUCLEOTIDE SEQUENCE</scope>
    <source>
        <strain evidence="4">HT99</strain>
    </source>
</reference>
<keyword evidence="4" id="KW-0238">DNA-binding</keyword>
<dbReference type="EMBL" id="LKAJ02000001">
    <property type="protein sequence ID" value="MCS5710518.1"/>
    <property type="molecule type" value="Genomic_DNA"/>
</dbReference>
<dbReference type="RefSeq" id="WP_075065618.1">
    <property type="nucleotide sequence ID" value="NZ_LKAJ02000001.1"/>
</dbReference>
<keyword evidence="5" id="KW-1185">Reference proteome</keyword>
<gene>
    <name evidence="3" type="primary">mazE</name>
    <name evidence="4" type="ORF">HT99x_003685</name>
    <name evidence="3" type="ORF">HT99x_00982</name>
</gene>
<evidence type="ECO:0000313" key="5">
    <source>
        <dbReference type="Proteomes" id="UP000051497"/>
    </source>
</evidence>
<dbReference type="InterPro" id="IPR039052">
    <property type="entry name" value="Antitox_PemI-like"/>
</dbReference>
<evidence type="ECO:0000259" key="2">
    <source>
        <dbReference type="SMART" id="SM00966"/>
    </source>
</evidence>
<name>A0A0Q9YXW3_9GAMM</name>
<dbReference type="PANTHER" id="PTHR40516">
    <property type="entry name" value="ANTITOXIN CHPS-RELATED"/>
    <property type="match status" value="1"/>
</dbReference>
<evidence type="ECO:0000256" key="1">
    <source>
        <dbReference type="SAM" id="MobiDB-lite"/>
    </source>
</evidence>
<dbReference type="SMART" id="SM00966">
    <property type="entry name" value="SpoVT_AbrB"/>
    <property type="match status" value="1"/>
</dbReference>
<accession>A0A0Q9YXW3</accession>
<reference evidence="3" key="1">
    <citation type="submission" date="2015-09" db="EMBL/GenBank/DDBJ databases">
        <title>Draft Genome Sequences of Two Novel Amoeba-resistant Intranuclear Bacteria, Candidatus Berkiella cookevillensis and Candidatus Berkiella aquae.</title>
        <authorList>
            <person name="Mehari Y.T."/>
            <person name="Arivett B.A."/>
            <person name="Farone A.L."/>
            <person name="Gunderson J.H."/>
            <person name="Farone M.B."/>
        </authorList>
    </citation>
    <scope>NUCLEOTIDE SEQUENCE [LARGE SCALE GENOMIC DNA]</scope>
    <source>
        <strain evidence="3">HT99</strain>
    </source>
</reference>
<protein>
    <submittedName>
        <fullName evidence="4">AbrB/MazE/SpoVT family DNA-binding domain-containing protein</fullName>
    </submittedName>
    <submittedName>
        <fullName evidence="3">Antitoxin MazE</fullName>
    </submittedName>
</protein>
<sequence>MSRLRIRDIGNSLGIIIPKAYSDSLGLKSGREVTIEMKEGALIIKPHKYTLEQLVAQMSPENEHPEISTGEEMGAEIVEYNTRK</sequence>
<dbReference type="GO" id="GO:0003677">
    <property type="term" value="F:DNA binding"/>
    <property type="evidence" value="ECO:0007669"/>
    <property type="project" value="UniProtKB-KW"/>
</dbReference>
<feature type="region of interest" description="Disordered" evidence="1">
    <location>
        <begin position="60"/>
        <end position="84"/>
    </location>
</feature>
<reference evidence="4" key="3">
    <citation type="submission" date="2021-06" db="EMBL/GenBank/DDBJ databases">
        <title>Genomic Description and Analysis of Intracellular Bacteria, Candidatus Berkiella cookevillensis and Candidatus Berkiella aquae.</title>
        <authorList>
            <person name="Kidane D.T."/>
            <person name="Mehari Y.T."/>
            <person name="Rice F.C."/>
            <person name="Arivett B.A."/>
            <person name="Farone A.L."/>
            <person name="Berk S.G."/>
            <person name="Farone M.B."/>
        </authorList>
    </citation>
    <scope>NUCLEOTIDE SEQUENCE</scope>
    <source>
        <strain evidence="4">HT99</strain>
    </source>
</reference>
<dbReference type="InterPro" id="IPR007159">
    <property type="entry name" value="SpoVT-AbrB_dom"/>
</dbReference>
<feature type="domain" description="SpoVT-AbrB" evidence="2">
    <location>
        <begin position="7"/>
        <end position="52"/>
    </location>
</feature>
<dbReference type="SUPFAM" id="SSF89447">
    <property type="entry name" value="AbrB/MazE/MraZ-like"/>
    <property type="match status" value="1"/>
</dbReference>
<dbReference type="OrthoDB" id="9795766at2"/>
<dbReference type="GO" id="GO:0097351">
    <property type="term" value="F:toxin sequestering activity"/>
    <property type="evidence" value="ECO:0007669"/>
    <property type="project" value="InterPro"/>
</dbReference>
<dbReference type="InterPro" id="IPR037914">
    <property type="entry name" value="SpoVT-AbrB_sf"/>
</dbReference>
<evidence type="ECO:0000313" key="3">
    <source>
        <dbReference type="EMBL" id="KRG21790.1"/>
    </source>
</evidence>
<dbReference type="Gene3D" id="2.10.260.10">
    <property type="match status" value="1"/>
</dbReference>
<proteinExistence type="predicted"/>
<dbReference type="Pfam" id="PF04014">
    <property type="entry name" value="MazE_antitoxin"/>
    <property type="match status" value="1"/>
</dbReference>
<dbReference type="AlphaFoldDB" id="A0A0Q9YXW3"/>
<dbReference type="Proteomes" id="UP000051497">
    <property type="component" value="Unassembled WGS sequence"/>
</dbReference>
<dbReference type="EMBL" id="LKAJ01000003">
    <property type="protein sequence ID" value="KRG21790.1"/>
    <property type="molecule type" value="Genomic_DNA"/>
</dbReference>
<evidence type="ECO:0000313" key="4">
    <source>
        <dbReference type="EMBL" id="MCS5710518.1"/>
    </source>
</evidence>
<organism evidence="3">
    <name type="scientific">Candidatus Berkiella aquae</name>
    <dbReference type="NCBI Taxonomy" id="295108"/>
    <lineage>
        <taxon>Bacteria</taxon>
        <taxon>Pseudomonadati</taxon>
        <taxon>Pseudomonadota</taxon>
        <taxon>Gammaproteobacteria</taxon>
        <taxon>Candidatus Berkiellales</taxon>
        <taxon>Candidatus Berkiellaceae</taxon>
        <taxon>Candidatus Berkiella</taxon>
    </lineage>
</organism>
<comment type="caution">
    <text evidence="3">The sequence shown here is derived from an EMBL/GenBank/DDBJ whole genome shotgun (WGS) entry which is preliminary data.</text>
</comment>
<dbReference type="PANTHER" id="PTHR40516:SF1">
    <property type="entry name" value="ANTITOXIN CHPS-RELATED"/>
    <property type="match status" value="1"/>
</dbReference>